<dbReference type="RefSeq" id="WP_190135501.1">
    <property type="nucleotide sequence ID" value="NZ_BNBT01000020.1"/>
</dbReference>
<dbReference type="AlphaFoldDB" id="A0A919DK91"/>
<dbReference type="InterPro" id="IPR007374">
    <property type="entry name" value="ASCH_domain"/>
</dbReference>
<feature type="domain" description="ASCH" evidence="1">
    <location>
        <begin position="11"/>
        <end position="129"/>
    </location>
</feature>
<proteinExistence type="predicted"/>
<dbReference type="PIRSF" id="PIRSF021320">
    <property type="entry name" value="DUF984"/>
    <property type="match status" value="1"/>
</dbReference>
<reference evidence="2" key="2">
    <citation type="submission" date="2020-09" db="EMBL/GenBank/DDBJ databases">
        <authorList>
            <person name="Sun Q."/>
            <person name="Ohkuma M."/>
        </authorList>
    </citation>
    <scope>NUCLEOTIDE SEQUENCE</scope>
    <source>
        <strain evidence="2">JCM 4784</strain>
    </source>
</reference>
<dbReference type="PANTHER" id="PTHR39203:SF1">
    <property type="entry name" value="CYTOPLASMIC PROTEIN"/>
    <property type="match status" value="1"/>
</dbReference>
<dbReference type="InterPro" id="IPR015947">
    <property type="entry name" value="PUA-like_sf"/>
</dbReference>
<accession>A0A919DK91</accession>
<evidence type="ECO:0000313" key="2">
    <source>
        <dbReference type="EMBL" id="GHE50286.1"/>
    </source>
</evidence>
<evidence type="ECO:0000313" key="3">
    <source>
        <dbReference type="Proteomes" id="UP000608024"/>
    </source>
</evidence>
<dbReference type="Pfam" id="PF04266">
    <property type="entry name" value="ASCH"/>
    <property type="match status" value="1"/>
</dbReference>
<dbReference type="SUPFAM" id="SSF88697">
    <property type="entry name" value="PUA domain-like"/>
    <property type="match status" value="1"/>
</dbReference>
<keyword evidence="3" id="KW-1185">Reference proteome</keyword>
<comment type="caution">
    <text evidence="2">The sequence shown here is derived from an EMBL/GenBank/DDBJ whole genome shotgun (WGS) entry which is preliminary data.</text>
</comment>
<protein>
    <recommendedName>
        <fullName evidence="1">ASCH domain-containing protein</fullName>
    </recommendedName>
</protein>
<dbReference type="EMBL" id="BNBT01000020">
    <property type="protein sequence ID" value="GHE50286.1"/>
    <property type="molecule type" value="Genomic_DNA"/>
</dbReference>
<organism evidence="2 3">
    <name type="scientific">Streptomyces longispororuber</name>
    <dbReference type="NCBI Taxonomy" id="68230"/>
    <lineage>
        <taxon>Bacteria</taxon>
        <taxon>Bacillati</taxon>
        <taxon>Actinomycetota</taxon>
        <taxon>Actinomycetes</taxon>
        <taxon>Kitasatosporales</taxon>
        <taxon>Streptomycetaceae</taxon>
        <taxon>Streptomyces</taxon>
    </lineage>
</organism>
<dbReference type="SMART" id="SM01022">
    <property type="entry name" value="ASCH"/>
    <property type="match status" value="1"/>
</dbReference>
<dbReference type="Gene3D" id="3.10.400.10">
    <property type="entry name" value="Sulfate adenylyltransferase"/>
    <property type="match status" value="1"/>
</dbReference>
<sequence length="129" mass="14254">MWPRVDGMRSLELGAPGELREELNALVLSGAKTTTTGLLEDYAQETEGLEFVGERLAVLDDDGRSVATVEITAVEVTDFAEVTWEHADGEGEGFTTLADWRAAHHRYWDDLGAAVRDDTRVVCLTFRLV</sequence>
<reference evidence="2" key="1">
    <citation type="journal article" date="2014" name="Int. J. Syst. Evol. Microbiol.">
        <title>Complete genome sequence of Corynebacterium casei LMG S-19264T (=DSM 44701T), isolated from a smear-ripened cheese.</title>
        <authorList>
            <consortium name="US DOE Joint Genome Institute (JGI-PGF)"/>
            <person name="Walter F."/>
            <person name="Albersmeier A."/>
            <person name="Kalinowski J."/>
            <person name="Ruckert C."/>
        </authorList>
    </citation>
    <scope>NUCLEOTIDE SEQUENCE</scope>
    <source>
        <strain evidence="2">JCM 4784</strain>
    </source>
</reference>
<name>A0A919DK91_9ACTN</name>
<dbReference type="PANTHER" id="PTHR39203">
    <property type="entry name" value="CYTOPLASMIC PROTEIN-RELATED"/>
    <property type="match status" value="1"/>
</dbReference>
<dbReference type="Proteomes" id="UP000608024">
    <property type="component" value="Unassembled WGS sequence"/>
</dbReference>
<gene>
    <name evidence="2" type="ORF">GCM10018785_19950</name>
</gene>
<evidence type="ECO:0000259" key="1">
    <source>
        <dbReference type="SMART" id="SM01022"/>
    </source>
</evidence>
<dbReference type="InterPro" id="IPR009326">
    <property type="entry name" value="DUF984"/>
</dbReference>